<dbReference type="PANTHER" id="PTHR44520:SF2">
    <property type="entry name" value="RESPONSE REGULATOR RCP1"/>
    <property type="match status" value="1"/>
</dbReference>
<dbReference type="Proteomes" id="UP001596405">
    <property type="component" value="Unassembled WGS sequence"/>
</dbReference>
<dbReference type="Pfam" id="PF00072">
    <property type="entry name" value="Response_reg"/>
    <property type="match status" value="1"/>
</dbReference>
<dbReference type="InterPro" id="IPR011006">
    <property type="entry name" value="CheY-like_superfamily"/>
</dbReference>
<evidence type="ECO:0000313" key="4">
    <source>
        <dbReference type="Proteomes" id="UP001596405"/>
    </source>
</evidence>
<reference evidence="4" key="1">
    <citation type="journal article" date="2019" name="Int. J. Syst. Evol. Microbiol.">
        <title>The Global Catalogue of Microorganisms (GCM) 10K type strain sequencing project: providing services to taxonomists for standard genome sequencing and annotation.</title>
        <authorList>
            <consortium name="The Broad Institute Genomics Platform"/>
            <consortium name="The Broad Institute Genome Sequencing Center for Infectious Disease"/>
            <person name="Wu L."/>
            <person name="Ma J."/>
        </authorList>
    </citation>
    <scope>NUCLEOTIDE SEQUENCE [LARGE SCALE GENOMIC DNA]</scope>
    <source>
        <strain evidence="4">CGMCC 4.7393</strain>
    </source>
</reference>
<sequence length="69" mass="7732">MPLMDGFDFMETLNKLNLHSKTTVVVVTSSSNEEDRAKATSLGAKGFFTKPLDKVELSLLLDSLYEYED</sequence>
<dbReference type="Gene3D" id="3.40.50.2300">
    <property type="match status" value="1"/>
</dbReference>
<dbReference type="InterPro" id="IPR001789">
    <property type="entry name" value="Sig_transdc_resp-reg_receiver"/>
</dbReference>
<dbReference type="SUPFAM" id="SSF52172">
    <property type="entry name" value="CheY-like"/>
    <property type="match status" value="1"/>
</dbReference>
<evidence type="ECO:0000259" key="2">
    <source>
        <dbReference type="PROSITE" id="PS50110"/>
    </source>
</evidence>
<feature type="domain" description="Response regulatory" evidence="2">
    <location>
        <begin position="1"/>
        <end position="65"/>
    </location>
</feature>
<gene>
    <name evidence="3" type="ORF">ACFQHR_18200</name>
</gene>
<proteinExistence type="predicted"/>
<name>A0ABW2DP89_9BACT</name>
<keyword evidence="4" id="KW-1185">Reference proteome</keyword>
<comment type="caution">
    <text evidence="3">The sequence shown here is derived from an EMBL/GenBank/DDBJ whole genome shotgun (WGS) entry which is preliminary data.</text>
</comment>
<accession>A0ABW2DP89</accession>
<dbReference type="EMBL" id="JBHSYQ010000016">
    <property type="protein sequence ID" value="MFC6999574.1"/>
    <property type="molecule type" value="Genomic_DNA"/>
</dbReference>
<protein>
    <submittedName>
        <fullName evidence="3">Response regulator</fullName>
    </submittedName>
</protein>
<dbReference type="PROSITE" id="PS50110">
    <property type="entry name" value="RESPONSE_REGULATORY"/>
    <property type="match status" value="1"/>
</dbReference>
<organism evidence="3 4">
    <name type="scientific">Rufibacter roseus</name>
    <dbReference type="NCBI Taxonomy" id="1567108"/>
    <lineage>
        <taxon>Bacteria</taxon>
        <taxon>Pseudomonadati</taxon>
        <taxon>Bacteroidota</taxon>
        <taxon>Cytophagia</taxon>
        <taxon>Cytophagales</taxon>
        <taxon>Hymenobacteraceae</taxon>
        <taxon>Rufibacter</taxon>
    </lineage>
</organism>
<comment type="caution">
    <text evidence="1">Lacks conserved residue(s) required for the propagation of feature annotation.</text>
</comment>
<dbReference type="PANTHER" id="PTHR44520">
    <property type="entry name" value="RESPONSE REGULATOR RCP1-RELATED"/>
    <property type="match status" value="1"/>
</dbReference>
<evidence type="ECO:0000256" key="1">
    <source>
        <dbReference type="PROSITE-ProRule" id="PRU00169"/>
    </source>
</evidence>
<dbReference type="InterPro" id="IPR052893">
    <property type="entry name" value="TCS_response_regulator"/>
</dbReference>
<dbReference type="RefSeq" id="WP_066621166.1">
    <property type="nucleotide sequence ID" value="NZ_JBHSYQ010000016.1"/>
</dbReference>
<evidence type="ECO:0000313" key="3">
    <source>
        <dbReference type="EMBL" id="MFC6999574.1"/>
    </source>
</evidence>